<gene>
    <name evidence="3" type="ORF">PILCRDRAFT_778657</name>
</gene>
<evidence type="ECO:0000313" key="4">
    <source>
        <dbReference type="Proteomes" id="UP000054166"/>
    </source>
</evidence>
<dbReference type="EMBL" id="KN832985">
    <property type="protein sequence ID" value="KIM85508.1"/>
    <property type="molecule type" value="Genomic_DNA"/>
</dbReference>
<proteinExistence type="inferred from homology"/>
<accession>A0A0C3BGT4</accession>
<dbReference type="PANTHER" id="PTHR22603">
    <property type="entry name" value="CHOLINE/ETHANOALAMINE KINASE"/>
    <property type="match status" value="1"/>
</dbReference>
<reference evidence="4" key="2">
    <citation type="submission" date="2015-01" db="EMBL/GenBank/DDBJ databases">
        <title>Evolutionary Origins and Diversification of the Mycorrhizal Mutualists.</title>
        <authorList>
            <consortium name="DOE Joint Genome Institute"/>
            <consortium name="Mycorrhizal Genomics Consortium"/>
            <person name="Kohler A."/>
            <person name="Kuo A."/>
            <person name="Nagy L.G."/>
            <person name="Floudas D."/>
            <person name="Copeland A."/>
            <person name="Barry K.W."/>
            <person name="Cichocki N."/>
            <person name="Veneault-Fourrey C."/>
            <person name="LaButti K."/>
            <person name="Lindquist E.A."/>
            <person name="Lipzen A."/>
            <person name="Lundell T."/>
            <person name="Morin E."/>
            <person name="Murat C."/>
            <person name="Riley R."/>
            <person name="Ohm R."/>
            <person name="Sun H."/>
            <person name="Tunlid A."/>
            <person name="Henrissat B."/>
            <person name="Grigoriev I.V."/>
            <person name="Hibbett D.S."/>
            <person name="Martin F."/>
        </authorList>
    </citation>
    <scope>NUCLEOTIDE SEQUENCE [LARGE SCALE GENOMIC DNA]</scope>
    <source>
        <strain evidence="4">F 1598</strain>
    </source>
</reference>
<dbReference type="AlphaFoldDB" id="A0A0C3BGT4"/>
<dbReference type="Gene3D" id="3.90.1200.10">
    <property type="match status" value="1"/>
</dbReference>
<dbReference type="CDD" id="cd05157">
    <property type="entry name" value="ETNK_euk"/>
    <property type="match status" value="1"/>
</dbReference>
<comment type="similarity">
    <text evidence="1">Belongs to the choline/ethanolamine kinase family.</text>
</comment>
<evidence type="ECO:0000256" key="2">
    <source>
        <dbReference type="SAM" id="MobiDB-lite"/>
    </source>
</evidence>
<organism evidence="3 4">
    <name type="scientific">Piloderma croceum (strain F 1598)</name>
    <dbReference type="NCBI Taxonomy" id="765440"/>
    <lineage>
        <taxon>Eukaryota</taxon>
        <taxon>Fungi</taxon>
        <taxon>Dikarya</taxon>
        <taxon>Basidiomycota</taxon>
        <taxon>Agaricomycotina</taxon>
        <taxon>Agaricomycetes</taxon>
        <taxon>Agaricomycetidae</taxon>
        <taxon>Atheliales</taxon>
        <taxon>Atheliaceae</taxon>
        <taxon>Piloderma</taxon>
    </lineage>
</organism>
<dbReference type="Gene3D" id="3.30.200.20">
    <property type="entry name" value="Phosphorylase Kinase, domain 1"/>
    <property type="match status" value="1"/>
</dbReference>
<name>A0A0C3BGT4_PILCF</name>
<sequence>MTQVSSPMSPLSNPQSPTMVNRHSTSSIRTLNIDFVTEEGLRHADMKLEARKYKSSAFKPQLLAVLRTLSVPLWQESELTPDLIKISKVSGSLTNAVFFVSCPSEPLIPTLLLRIYGSSSGALISRPRELHTLHILSSRYRIGPRVYGTFGNGRVEEYFDSVTLVASDLRDENVSRWIGARMAELHCVDIEAIEETSPVTRGEGKGWEIGAKKNVKAWLAPAREVLALPAVTQTSRRDLDLDVFLQRWEKYMRWLKEFEKTEGASRRVFAHNDAQYGNLLRLARIKEGLPEHHQVIVVDFEYASPNPAAFDIANHFHEWTANYHSSTPHIMDPSRYPTPKERRNFYLAYLTQSVVSSSAPPETFDEDILEGELGKMDRQVKAWSPASQAMWAVWGIVQAKEDMEGKEGEPEFDYIGYARCRMEGFRREIKALGI</sequence>
<dbReference type="GO" id="GO:0006646">
    <property type="term" value="P:phosphatidylethanolamine biosynthetic process"/>
    <property type="evidence" value="ECO:0007669"/>
    <property type="project" value="TreeGrafter"/>
</dbReference>
<dbReference type="GO" id="GO:0004103">
    <property type="term" value="F:choline kinase activity"/>
    <property type="evidence" value="ECO:0007669"/>
    <property type="project" value="TreeGrafter"/>
</dbReference>
<dbReference type="Proteomes" id="UP000054166">
    <property type="component" value="Unassembled WGS sequence"/>
</dbReference>
<dbReference type="GO" id="GO:0005737">
    <property type="term" value="C:cytoplasm"/>
    <property type="evidence" value="ECO:0007669"/>
    <property type="project" value="TreeGrafter"/>
</dbReference>
<dbReference type="InterPro" id="IPR011009">
    <property type="entry name" value="Kinase-like_dom_sf"/>
</dbReference>
<dbReference type="SUPFAM" id="SSF56112">
    <property type="entry name" value="Protein kinase-like (PK-like)"/>
    <property type="match status" value="1"/>
</dbReference>
<evidence type="ECO:0008006" key="5">
    <source>
        <dbReference type="Google" id="ProtNLM"/>
    </source>
</evidence>
<dbReference type="Pfam" id="PF01633">
    <property type="entry name" value="Choline_kinase"/>
    <property type="match status" value="1"/>
</dbReference>
<feature type="region of interest" description="Disordered" evidence="2">
    <location>
        <begin position="1"/>
        <end position="24"/>
    </location>
</feature>
<dbReference type="FunCoup" id="A0A0C3BGT4">
    <property type="interactions" value="334"/>
</dbReference>
<keyword evidence="4" id="KW-1185">Reference proteome</keyword>
<evidence type="ECO:0000256" key="1">
    <source>
        <dbReference type="ARBA" id="ARBA00038211"/>
    </source>
</evidence>
<dbReference type="InParanoid" id="A0A0C3BGT4"/>
<protein>
    <recommendedName>
        <fullName evidence="5">Choline kinase N-terminal domain-containing protein</fullName>
    </recommendedName>
</protein>
<dbReference type="STRING" id="765440.A0A0C3BGT4"/>
<dbReference type="GO" id="GO:0004305">
    <property type="term" value="F:ethanolamine kinase activity"/>
    <property type="evidence" value="ECO:0007669"/>
    <property type="project" value="TreeGrafter"/>
</dbReference>
<dbReference type="PANTHER" id="PTHR22603:SF93">
    <property type="entry name" value="RE24176P"/>
    <property type="match status" value="1"/>
</dbReference>
<evidence type="ECO:0000313" key="3">
    <source>
        <dbReference type="EMBL" id="KIM85508.1"/>
    </source>
</evidence>
<dbReference type="OrthoDB" id="10267235at2759"/>
<dbReference type="HOGENOM" id="CLU_012712_5_1_1"/>
<reference evidence="3 4" key="1">
    <citation type="submission" date="2014-04" db="EMBL/GenBank/DDBJ databases">
        <authorList>
            <consortium name="DOE Joint Genome Institute"/>
            <person name="Kuo A."/>
            <person name="Tarkka M."/>
            <person name="Buscot F."/>
            <person name="Kohler A."/>
            <person name="Nagy L.G."/>
            <person name="Floudas D."/>
            <person name="Copeland A."/>
            <person name="Barry K.W."/>
            <person name="Cichocki N."/>
            <person name="Veneault-Fourrey C."/>
            <person name="LaButti K."/>
            <person name="Lindquist E.A."/>
            <person name="Lipzen A."/>
            <person name="Lundell T."/>
            <person name="Morin E."/>
            <person name="Murat C."/>
            <person name="Sun H."/>
            <person name="Tunlid A."/>
            <person name="Henrissat B."/>
            <person name="Grigoriev I.V."/>
            <person name="Hibbett D.S."/>
            <person name="Martin F."/>
            <person name="Nordberg H.P."/>
            <person name="Cantor M.N."/>
            <person name="Hua S.X."/>
        </authorList>
    </citation>
    <scope>NUCLEOTIDE SEQUENCE [LARGE SCALE GENOMIC DNA]</scope>
    <source>
        <strain evidence="3 4">F 1598</strain>
    </source>
</reference>